<comment type="caution">
    <text evidence="2">The sequence shown here is derived from an EMBL/GenBank/DDBJ whole genome shotgun (WGS) entry which is preliminary data.</text>
</comment>
<evidence type="ECO:0000256" key="1">
    <source>
        <dbReference type="SAM" id="MobiDB-lite"/>
    </source>
</evidence>
<dbReference type="AlphaFoldDB" id="A0A3M6VDT6"/>
<feature type="region of interest" description="Disordered" evidence="1">
    <location>
        <begin position="1"/>
        <end position="43"/>
    </location>
</feature>
<evidence type="ECO:0000313" key="3">
    <source>
        <dbReference type="Proteomes" id="UP000282087"/>
    </source>
</evidence>
<protein>
    <submittedName>
        <fullName evidence="2">Uncharacterized protein</fullName>
    </submittedName>
</protein>
<organism evidence="2 3">
    <name type="scientific">Peronospora effusa</name>
    <dbReference type="NCBI Taxonomy" id="542832"/>
    <lineage>
        <taxon>Eukaryota</taxon>
        <taxon>Sar</taxon>
        <taxon>Stramenopiles</taxon>
        <taxon>Oomycota</taxon>
        <taxon>Peronosporomycetes</taxon>
        <taxon>Peronosporales</taxon>
        <taxon>Peronosporaceae</taxon>
        <taxon>Peronospora</taxon>
    </lineage>
</organism>
<dbReference type="EMBL" id="QLLG01000318">
    <property type="protein sequence ID" value="RMX64363.1"/>
    <property type="molecule type" value="Genomic_DNA"/>
</dbReference>
<accession>A0A3M6VDT6</accession>
<evidence type="ECO:0000313" key="2">
    <source>
        <dbReference type="EMBL" id="RMX64363.1"/>
    </source>
</evidence>
<dbReference type="VEuPathDB" id="FungiDB:DD237_005204"/>
<gene>
    <name evidence="2" type="ORF">DD238_002590</name>
</gene>
<dbReference type="STRING" id="542832.A0A3M6VDT6"/>
<proteinExistence type="predicted"/>
<name>A0A3M6VDT6_9STRA</name>
<keyword evidence="3" id="KW-1185">Reference proteome</keyword>
<dbReference type="Proteomes" id="UP000282087">
    <property type="component" value="Unassembled WGS sequence"/>
</dbReference>
<reference evidence="2 3" key="1">
    <citation type="submission" date="2018-06" db="EMBL/GenBank/DDBJ databases">
        <title>Comparative genomics of downy mildews reveals potential adaptations to biotrophy.</title>
        <authorList>
            <person name="Fletcher K."/>
            <person name="Klosterman S.J."/>
            <person name="Derevnina L."/>
            <person name="Martin F."/>
            <person name="Koike S."/>
            <person name="Reyes Chin-Wo S."/>
            <person name="Mou B."/>
            <person name="Michelmore R."/>
        </authorList>
    </citation>
    <scope>NUCLEOTIDE SEQUENCE [LARGE SCALE GENOMIC DNA]</scope>
    <source>
        <strain evidence="2 3">R14</strain>
    </source>
</reference>
<sequence length="116" mass="12811">MVGKSSHGDTAAGGGRGHDYIEESMNSRTSGGGGNYSSSTGNTLQPIFDDRNYQLDTQQVTLRVSKWISSSFSARKDDVMKVLSIDLPFLFYERCKSALMEAGYDGNDTFSRLHER</sequence>